<evidence type="ECO:0000256" key="5">
    <source>
        <dbReference type="ARBA" id="ARBA00023136"/>
    </source>
</evidence>
<gene>
    <name evidence="7" type="ORF">HYY65_12480</name>
</gene>
<organism evidence="7 8">
    <name type="scientific">Tectimicrobiota bacterium</name>
    <dbReference type="NCBI Taxonomy" id="2528274"/>
    <lineage>
        <taxon>Bacteria</taxon>
        <taxon>Pseudomonadati</taxon>
        <taxon>Nitrospinota/Tectimicrobiota group</taxon>
        <taxon>Candidatus Tectimicrobiota</taxon>
    </lineage>
</organism>
<evidence type="ECO:0000256" key="3">
    <source>
        <dbReference type="ARBA" id="ARBA00022692"/>
    </source>
</evidence>
<dbReference type="Pfam" id="PF02653">
    <property type="entry name" value="BPD_transp_2"/>
    <property type="match status" value="1"/>
</dbReference>
<dbReference type="EMBL" id="JACPSX010000240">
    <property type="protein sequence ID" value="MBI3015840.1"/>
    <property type="molecule type" value="Genomic_DNA"/>
</dbReference>
<reference evidence="7" key="1">
    <citation type="submission" date="2020-07" db="EMBL/GenBank/DDBJ databases">
        <title>Huge and variable diversity of episymbiotic CPR bacteria and DPANN archaea in groundwater ecosystems.</title>
        <authorList>
            <person name="He C.Y."/>
            <person name="Keren R."/>
            <person name="Whittaker M."/>
            <person name="Farag I.F."/>
            <person name="Doudna J."/>
            <person name="Cate J.H.D."/>
            <person name="Banfield J.F."/>
        </authorList>
    </citation>
    <scope>NUCLEOTIDE SEQUENCE</scope>
    <source>
        <strain evidence="7">NC_groundwater_717_Ag_S-0.2um_59_8</strain>
    </source>
</reference>
<proteinExistence type="predicted"/>
<evidence type="ECO:0000256" key="1">
    <source>
        <dbReference type="ARBA" id="ARBA00004651"/>
    </source>
</evidence>
<accession>A0A932GRY6</accession>
<dbReference type="GO" id="GO:0005886">
    <property type="term" value="C:plasma membrane"/>
    <property type="evidence" value="ECO:0007669"/>
    <property type="project" value="UniProtKB-SubCell"/>
</dbReference>
<dbReference type="InterPro" id="IPR001851">
    <property type="entry name" value="ABC_transp_permease"/>
</dbReference>
<keyword evidence="5 6" id="KW-0472">Membrane</keyword>
<dbReference type="GO" id="GO:0015658">
    <property type="term" value="F:branched-chain amino acid transmembrane transporter activity"/>
    <property type="evidence" value="ECO:0007669"/>
    <property type="project" value="InterPro"/>
</dbReference>
<feature type="transmembrane region" description="Helical" evidence="6">
    <location>
        <begin position="157"/>
        <end position="186"/>
    </location>
</feature>
<feature type="transmembrane region" description="Helical" evidence="6">
    <location>
        <begin position="280"/>
        <end position="303"/>
    </location>
</feature>
<comment type="subcellular location">
    <subcellularLocation>
        <location evidence="1">Cell membrane</location>
        <topology evidence="1">Multi-pass membrane protein</topology>
    </subcellularLocation>
</comment>
<feature type="transmembrane region" description="Helical" evidence="6">
    <location>
        <begin position="31"/>
        <end position="54"/>
    </location>
</feature>
<comment type="caution">
    <text evidence="7">The sequence shown here is derived from an EMBL/GenBank/DDBJ whole genome shotgun (WGS) entry which is preliminary data.</text>
</comment>
<feature type="transmembrane region" description="Helical" evidence="6">
    <location>
        <begin position="207"/>
        <end position="227"/>
    </location>
</feature>
<evidence type="ECO:0000313" key="7">
    <source>
        <dbReference type="EMBL" id="MBI3015840.1"/>
    </source>
</evidence>
<evidence type="ECO:0000256" key="4">
    <source>
        <dbReference type="ARBA" id="ARBA00022989"/>
    </source>
</evidence>
<keyword evidence="3 6" id="KW-0812">Transmembrane</keyword>
<feature type="transmembrane region" description="Helical" evidence="6">
    <location>
        <begin position="85"/>
        <end position="104"/>
    </location>
</feature>
<feature type="transmembrane region" description="Helical" evidence="6">
    <location>
        <begin position="247"/>
        <end position="268"/>
    </location>
</feature>
<dbReference type="InterPro" id="IPR043428">
    <property type="entry name" value="LivM-like"/>
</dbReference>
<sequence>MSRRYWIPAVGLGLLFLSAVPTLLPRYAIDLIAQGMIFAIVGMGLDILVGYLGLPSLGHAAFFGLASYGLAIPVTRLGWAPWAGAGVGLLTAAVAAALFGLLAVRCRGVYFLVSTLAFGQVLWGGAVKWTSVSGGYNGIPGIPRPSLFGWSLWEPDAFYYFVYAVFVVVAAMLVLFVLSPVGKILTGIRESESRMRVLGYRNQLYRYMAFSLSAFVTGIAGILMAYFNTFVGPDSLHWSLSAQTLLMVILGGAGTLLGPAGAGILLVVAQNLISNVTERWTMVLGLLYVATMLFAPRGVLVLLRGLLAQRRPSS</sequence>
<dbReference type="PANTHER" id="PTHR30482:SF17">
    <property type="entry name" value="ABC TRANSPORTER ATP-BINDING PROTEIN"/>
    <property type="match status" value="1"/>
</dbReference>
<dbReference type="Proteomes" id="UP000741360">
    <property type="component" value="Unassembled WGS sequence"/>
</dbReference>
<name>A0A932GRY6_UNCTE</name>
<dbReference type="AlphaFoldDB" id="A0A932GRY6"/>
<evidence type="ECO:0000256" key="6">
    <source>
        <dbReference type="SAM" id="Phobius"/>
    </source>
</evidence>
<keyword evidence="4 6" id="KW-1133">Transmembrane helix</keyword>
<keyword evidence="2" id="KW-1003">Cell membrane</keyword>
<dbReference type="CDD" id="cd06581">
    <property type="entry name" value="TM_PBP1_LivM_like"/>
    <property type="match status" value="1"/>
</dbReference>
<protein>
    <submittedName>
        <fullName evidence="7">Branched-chain amino acid ABC transporter permease</fullName>
    </submittedName>
</protein>
<dbReference type="PANTHER" id="PTHR30482">
    <property type="entry name" value="HIGH-AFFINITY BRANCHED-CHAIN AMINO ACID TRANSPORT SYSTEM PERMEASE"/>
    <property type="match status" value="1"/>
</dbReference>
<evidence type="ECO:0000313" key="8">
    <source>
        <dbReference type="Proteomes" id="UP000741360"/>
    </source>
</evidence>
<feature type="transmembrane region" description="Helical" evidence="6">
    <location>
        <begin position="109"/>
        <end position="126"/>
    </location>
</feature>
<evidence type="ECO:0000256" key="2">
    <source>
        <dbReference type="ARBA" id="ARBA00022475"/>
    </source>
</evidence>